<reference evidence="1" key="1">
    <citation type="submission" date="2018-06" db="EMBL/GenBank/DDBJ databases">
        <authorList>
            <person name="Zhirakovskaya E."/>
        </authorList>
    </citation>
    <scope>NUCLEOTIDE SEQUENCE</scope>
</reference>
<gene>
    <name evidence="1" type="ORF">MNBD_CHLOROFLEXI01-196</name>
</gene>
<name>A0A3B0W3P7_9ZZZZ</name>
<feature type="non-terminal residue" evidence="1">
    <location>
        <position position="129"/>
    </location>
</feature>
<proteinExistence type="predicted"/>
<dbReference type="SUPFAM" id="SSF53756">
    <property type="entry name" value="UDP-Glycosyltransferase/glycogen phosphorylase"/>
    <property type="match status" value="1"/>
</dbReference>
<dbReference type="Gene3D" id="3.40.50.2000">
    <property type="entry name" value="Glycogen Phosphorylase B"/>
    <property type="match status" value="1"/>
</dbReference>
<evidence type="ECO:0008006" key="2">
    <source>
        <dbReference type="Google" id="ProtNLM"/>
    </source>
</evidence>
<evidence type="ECO:0000313" key="1">
    <source>
        <dbReference type="EMBL" id="VAW38234.1"/>
    </source>
</evidence>
<sequence>MRILFLTQIIPYPPNAGPRVKTWHVLRYLHERGHDVTLASYVREEELPYVAKLDEVCTAVHTVPIHRSAAANVRYWLQSHLSRRPFLIERDDLAGMRQLVQKLLATQEFDAVHADQLTMTQFALDAKKG</sequence>
<protein>
    <recommendedName>
        <fullName evidence="2">Glycosyl transferase family 1</fullName>
    </recommendedName>
</protein>
<dbReference type="EMBL" id="UOEU01000700">
    <property type="protein sequence ID" value="VAW38234.1"/>
    <property type="molecule type" value="Genomic_DNA"/>
</dbReference>
<accession>A0A3B0W3P7</accession>
<organism evidence="1">
    <name type="scientific">hydrothermal vent metagenome</name>
    <dbReference type="NCBI Taxonomy" id="652676"/>
    <lineage>
        <taxon>unclassified sequences</taxon>
        <taxon>metagenomes</taxon>
        <taxon>ecological metagenomes</taxon>
    </lineage>
</organism>
<dbReference type="AlphaFoldDB" id="A0A3B0W3P7"/>